<evidence type="ECO:0000313" key="9">
    <source>
        <dbReference type="EMBL" id="KJF41633.1"/>
    </source>
</evidence>
<dbReference type="Gene3D" id="3.90.180.10">
    <property type="entry name" value="Medium-chain alcohol dehydrogenases, catalytic domain"/>
    <property type="match status" value="1"/>
</dbReference>
<dbReference type="InterPro" id="IPR013149">
    <property type="entry name" value="ADH-like_C"/>
</dbReference>
<name>A0A0D8J747_9BACT</name>
<evidence type="ECO:0000256" key="2">
    <source>
        <dbReference type="ARBA" id="ARBA00008072"/>
    </source>
</evidence>
<evidence type="ECO:0000256" key="6">
    <source>
        <dbReference type="RuleBase" id="RU361277"/>
    </source>
</evidence>
<comment type="cofactor">
    <cofactor evidence="1 6">
        <name>Zn(2+)</name>
        <dbReference type="ChEBI" id="CHEBI:29105"/>
    </cofactor>
</comment>
<dbReference type="AlphaFoldDB" id="A0A0D8J747"/>
<evidence type="ECO:0000256" key="3">
    <source>
        <dbReference type="ARBA" id="ARBA00022723"/>
    </source>
</evidence>
<dbReference type="Pfam" id="PF08240">
    <property type="entry name" value="ADH_N"/>
    <property type="match status" value="1"/>
</dbReference>
<feature type="domain" description="Alcohol dehydrogenase-like N-terminal" evidence="8">
    <location>
        <begin position="25"/>
        <end position="138"/>
    </location>
</feature>
<dbReference type="Proteomes" id="UP000032544">
    <property type="component" value="Unassembled WGS sequence"/>
</dbReference>
<dbReference type="SUPFAM" id="SSF50129">
    <property type="entry name" value="GroES-like"/>
    <property type="match status" value="1"/>
</dbReference>
<dbReference type="Gene3D" id="3.40.50.720">
    <property type="entry name" value="NAD(P)-binding Rossmann-like Domain"/>
    <property type="match status" value="1"/>
</dbReference>
<reference evidence="9 10" key="1">
    <citation type="submission" date="2014-09" db="EMBL/GenBank/DDBJ databases">
        <title>Draft Genome Sequence of Draconibacterium sp. JN14CK-3.</title>
        <authorList>
            <person name="Dong C."/>
            <person name="Lai Q."/>
            <person name="Shao Z."/>
        </authorList>
    </citation>
    <scope>NUCLEOTIDE SEQUENCE [LARGE SCALE GENOMIC DNA]</scope>
    <source>
        <strain evidence="9 10">JN14CK-3</strain>
    </source>
</reference>
<keyword evidence="5" id="KW-0560">Oxidoreductase</keyword>
<keyword evidence="3 6" id="KW-0479">Metal-binding</keyword>
<evidence type="ECO:0000259" key="8">
    <source>
        <dbReference type="Pfam" id="PF08240"/>
    </source>
</evidence>
<evidence type="ECO:0008006" key="11">
    <source>
        <dbReference type="Google" id="ProtNLM"/>
    </source>
</evidence>
<feature type="domain" description="Alcohol dehydrogenase-like C-terminal" evidence="7">
    <location>
        <begin position="179"/>
        <end position="304"/>
    </location>
</feature>
<keyword evidence="4 6" id="KW-0862">Zinc</keyword>
<dbReference type="SUPFAM" id="SSF51735">
    <property type="entry name" value="NAD(P)-binding Rossmann-fold domains"/>
    <property type="match status" value="1"/>
</dbReference>
<dbReference type="STRING" id="1544798.LH29_24330"/>
<evidence type="ECO:0000259" key="7">
    <source>
        <dbReference type="Pfam" id="PF00107"/>
    </source>
</evidence>
<dbReference type="GO" id="GO:0016491">
    <property type="term" value="F:oxidoreductase activity"/>
    <property type="evidence" value="ECO:0007669"/>
    <property type="project" value="UniProtKB-KW"/>
</dbReference>
<sequence>MKAVVLTGIRQMKLTETAEPVLTSDTDVKVKISTVGVCGSDIHYYSEGKIGSQVVEYPFKVGHECSGVIVEAGKEVSNVKVGDLVVVDPSVHCGTCDQCLAGRPHTCRNNKFLGCPGQIEGCLAEYIVMPSFTCYPVTDKLNTRQAALIEPLSIGVYAVKLAQIQKKETTVGIFGAGPIGLSILFKLLADEVNNVGVIEPLEYRLNKADEIGASWLINPASEDVEATVQKQEELLLDVVFEASGEQEAVNNAIKILKPGGKLVLVGIPPDAQYVFDMDLMRRKELNVINVRRQNHCVEEAIDLVISGAVQVSKMVTHEFTLEETPVAFDVVEGYKFGAIKAMINF</sequence>
<organism evidence="9 10">
    <name type="scientific">Draconibacterium sediminis</name>
    <dbReference type="NCBI Taxonomy" id="1544798"/>
    <lineage>
        <taxon>Bacteria</taxon>
        <taxon>Pseudomonadati</taxon>
        <taxon>Bacteroidota</taxon>
        <taxon>Bacteroidia</taxon>
        <taxon>Marinilabiliales</taxon>
        <taxon>Prolixibacteraceae</taxon>
        <taxon>Draconibacterium</taxon>
    </lineage>
</organism>
<gene>
    <name evidence="9" type="ORF">LH29_24330</name>
</gene>
<dbReference type="InterPro" id="IPR036291">
    <property type="entry name" value="NAD(P)-bd_dom_sf"/>
</dbReference>
<evidence type="ECO:0000256" key="5">
    <source>
        <dbReference type="ARBA" id="ARBA00023002"/>
    </source>
</evidence>
<dbReference type="OrthoDB" id="9787435at2"/>
<comment type="caution">
    <text evidence="9">The sequence shown here is derived from an EMBL/GenBank/DDBJ whole genome shotgun (WGS) entry which is preliminary data.</text>
</comment>
<proteinExistence type="inferred from homology"/>
<comment type="similarity">
    <text evidence="2 6">Belongs to the zinc-containing alcohol dehydrogenase family.</text>
</comment>
<dbReference type="PANTHER" id="PTHR43161">
    <property type="entry name" value="SORBITOL DEHYDROGENASE"/>
    <property type="match status" value="1"/>
</dbReference>
<dbReference type="InterPro" id="IPR013154">
    <property type="entry name" value="ADH-like_N"/>
</dbReference>
<dbReference type="GO" id="GO:0008270">
    <property type="term" value="F:zinc ion binding"/>
    <property type="evidence" value="ECO:0007669"/>
    <property type="project" value="InterPro"/>
</dbReference>
<dbReference type="EMBL" id="JRHC01000011">
    <property type="protein sequence ID" value="KJF41633.1"/>
    <property type="molecule type" value="Genomic_DNA"/>
</dbReference>
<keyword evidence="10" id="KW-1185">Reference proteome</keyword>
<dbReference type="Pfam" id="PF00107">
    <property type="entry name" value="ADH_zinc_N"/>
    <property type="match status" value="1"/>
</dbReference>
<accession>A0A0D8J747</accession>
<protein>
    <recommendedName>
        <fullName evidence="11">Enoyl reductase (ER) domain-containing protein</fullName>
    </recommendedName>
</protein>
<dbReference type="InterPro" id="IPR011032">
    <property type="entry name" value="GroES-like_sf"/>
</dbReference>
<evidence type="ECO:0000256" key="4">
    <source>
        <dbReference type="ARBA" id="ARBA00022833"/>
    </source>
</evidence>
<evidence type="ECO:0000313" key="10">
    <source>
        <dbReference type="Proteomes" id="UP000032544"/>
    </source>
</evidence>
<evidence type="ECO:0000256" key="1">
    <source>
        <dbReference type="ARBA" id="ARBA00001947"/>
    </source>
</evidence>
<dbReference type="PROSITE" id="PS00059">
    <property type="entry name" value="ADH_ZINC"/>
    <property type="match status" value="1"/>
</dbReference>
<dbReference type="RefSeq" id="WP_045033807.1">
    <property type="nucleotide sequence ID" value="NZ_JRHC01000011.1"/>
</dbReference>
<dbReference type="InterPro" id="IPR002328">
    <property type="entry name" value="ADH_Zn_CS"/>
</dbReference>